<dbReference type="Gene3D" id="3.20.20.70">
    <property type="entry name" value="Aldolase class I"/>
    <property type="match status" value="1"/>
</dbReference>
<dbReference type="AlphaFoldDB" id="A0A840UEK7"/>
<evidence type="ECO:0000256" key="1">
    <source>
        <dbReference type="ARBA" id="ARBA00001966"/>
    </source>
</evidence>
<evidence type="ECO:0000256" key="6">
    <source>
        <dbReference type="ARBA" id="ARBA00023002"/>
    </source>
</evidence>
<dbReference type="GO" id="GO:0043365">
    <property type="term" value="F:[formate-C-acetyltransferase]-activating enzyme activity"/>
    <property type="evidence" value="ECO:0007669"/>
    <property type="project" value="UniProtKB-EC"/>
</dbReference>
<dbReference type="InterPro" id="IPR040074">
    <property type="entry name" value="BssD/PflA/YjjW"/>
</dbReference>
<dbReference type="PIRSF" id="PIRSF000371">
    <property type="entry name" value="PFL_act_enz"/>
    <property type="match status" value="1"/>
</dbReference>
<comment type="cofactor">
    <cofactor evidence="1">
        <name>[4Fe-4S] cluster</name>
        <dbReference type="ChEBI" id="CHEBI:49883"/>
    </cofactor>
</comment>
<evidence type="ECO:0000256" key="5">
    <source>
        <dbReference type="ARBA" id="ARBA00022723"/>
    </source>
</evidence>
<keyword evidence="8" id="KW-0411">Iron-sulfur</keyword>
<keyword evidence="6 10" id="KW-0560">Oxidoreductase</keyword>
<dbReference type="PANTHER" id="PTHR30352">
    <property type="entry name" value="PYRUVATE FORMATE-LYASE-ACTIVATING ENZYME"/>
    <property type="match status" value="1"/>
</dbReference>
<evidence type="ECO:0000256" key="4">
    <source>
        <dbReference type="ARBA" id="ARBA00022691"/>
    </source>
</evidence>
<proteinExistence type="inferred from homology"/>
<dbReference type="GO" id="GO:0016829">
    <property type="term" value="F:lyase activity"/>
    <property type="evidence" value="ECO:0007669"/>
    <property type="project" value="UniProtKB-KW"/>
</dbReference>
<dbReference type="NCBIfam" id="TIGR02494">
    <property type="entry name" value="PFLE_PFLC"/>
    <property type="match status" value="1"/>
</dbReference>
<reference evidence="10 11" key="1">
    <citation type="submission" date="2020-08" db="EMBL/GenBank/DDBJ databases">
        <title>Genomic Encyclopedia of Type Strains, Phase IV (KMG-IV): sequencing the most valuable type-strain genomes for metagenomic binning, comparative biology and taxonomic classification.</title>
        <authorList>
            <person name="Goeker M."/>
        </authorList>
    </citation>
    <scope>NUCLEOTIDE SEQUENCE [LARGE SCALE GENOMIC DNA]</scope>
    <source>
        <strain evidence="10 11">DSM 24661</strain>
    </source>
</reference>
<dbReference type="EMBL" id="JACHFH010000006">
    <property type="protein sequence ID" value="MBB5335546.1"/>
    <property type="molecule type" value="Genomic_DNA"/>
</dbReference>
<evidence type="ECO:0000313" key="11">
    <source>
        <dbReference type="Proteomes" id="UP000559117"/>
    </source>
</evidence>
<keyword evidence="5" id="KW-0479">Metal-binding</keyword>
<gene>
    <name evidence="10" type="ORF">HNR32_000673</name>
</gene>
<dbReference type="InterPro" id="IPR007197">
    <property type="entry name" value="rSAM"/>
</dbReference>
<feature type="domain" description="Radical SAM core" evidence="9">
    <location>
        <begin position="25"/>
        <end position="229"/>
    </location>
</feature>
<keyword evidence="4" id="KW-0949">S-adenosyl-L-methionine</keyword>
<accession>A0A840UEK7</accession>
<dbReference type="GO" id="GO:0046872">
    <property type="term" value="F:metal ion binding"/>
    <property type="evidence" value="ECO:0007669"/>
    <property type="project" value="UniProtKB-KW"/>
</dbReference>
<protein>
    <submittedName>
        <fullName evidence="10">Pyruvate formate lyase activating enzyme</fullName>
        <ecNumber evidence="10">1.97.1.4</ecNumber>
    </submittedName>
</protein>
<keyword evidence="11" id="KW-1185">Reference proteome</keyword>
<dbReference type="InterPro" id="IPR012839">
    <property type="entry name" value="Organic_radical_activase"/>
</dbReference>
<sequence>MKNRALIFDIRRFSMHDGAGIRTTIFFKGCPLHCIWCQNPEGIEKNARLVHFPAKCILCNYCIKLKDNAVTMENNKIIIDTSKVIDAAEYEYICPSGALRMDSKYYSSDELMTIVKKDMPFFKYGGGVTLSGGEPFFQADFIIKFLEKLQLAGIYTAVETSFFAVWEKIEQALPFIDTLFVDFKIYDNGKHKKYTNMDNILIKNNIKKVLQSKYSNKVIIRTPLIPKYTATKENLSLIAETLAKWNKNVNYELLNYNPLARAKYQHVAYDYCFVEDKPLYTQAEMNSFYSIIKEAGIKNFR</sequence>
<dbReference type="GO" id="GO:0051539">
    <property type="term" value="F:4 iron, 4 sulfur cluster binding"/>
    <property type="evidence" value="ECO:0007669"/>
    <property type="project" value="UniProtKB-KW"/>
</dbReference>
<evidence type="ECO:0000259" key="9">
    <source>
        <dbReference type="Pfam" id="PF04055"/>
    </source>
</evidence>
<evidence type="ECO:0000256" key="2">
    <source>
        <dbReference type="ARBA" id="ARBA00009777"/>
    </source>
</evidence>
<dbReference type="Proteomes" id="UP000559117">
    <property type="component" value="Unassembled WGS sequence"/>
</dbReference>
<dbReference type="PANTHER" id="PTHR30352:SF14">
    <property type="entry name" value="PYRUVATE FORMATE-LYASE 3-ACTIVATING ENZYME-RELATED"/>
    <property type="match status" value="1"/>
</dbReference>
<keyword evidence="10" id="KW-0456">Lyase</keyword>
<dbReference type="SFLD" id="SFLDS00029">
    <property type="entry name" value="Radical_SAM"/>
    <property type="match status" value="1"/>
</dbReference>
<evidence type="ECO:0000256" key="7">
    <source>
        <dbReference type="ARBA" id="ARBA00023004"/>
    </source>
</evidence>
<comment type="caution">
    <text evidence="10">The sequence shown here is derived from an EMBL/GenBank/DDBJ whole genome shotgun (WGS) entry which is preliminary data.</text>
</comment>
<comment type="similarity">
    <text evidence="2">Belongs to the organic radical-activating enzymes family.</text>
</comment>
<evidence type="ECO:0000256" key="3">
    <source>
        <dbReference type="ARBA" id="ARBA00022485"/>
    </source>
</evidence>
<dbReference type="RefSeq" id="WP_183859629.1">
    <property type="nucleotide sequence ID" value="NZ_JACHFH010000006.1"/>
</dbReference>
<evidence type="ECO:0000256" key="8">
    <source>
        <dbReference type="ARBA" id="ARBA00023014"/>
    </source>
</evidence>
<dbReference type="InterPro" id="IPR001989">
    <property type="entry name" value="Radical_activat_CS"/>
</dbReference>
<dbReference type="SFLD" id="SFLDG01066">
    <property type="entry name" value="organic_radical-activating_enz"/>
    <property type="match status" value="1"/>
</dbReference>
<dbReference type="InterPro" id="IPR058240">
    <property type="entry name" value="rSAM_sf"/>
</dbReference>
<dbReference type="PROSITE" id="PS01087">
    <property type="entry name" value="RADICAL_ACTIVATING"/>
    <property type="match status" value="1"/>
</dbReference>
<dbReference type="InterPro" id="IPR013785">
    <property type="entry name" value="Aldolase_TIM"/>
</dbReference>
<keyword evidence="10" id="KW-0670">Pyruvate</keyword>
<keyword evidence="7" id="KW-0408">Iron</keyword>
<organism evidence="10 11">
    <name type="scientific">Pectinatus brassicae</name>
    <dbReference type="NCBI Taxonomy" id="862415"/>
    <lineage>
        <taxon>Bacteria</taxon>
        <taxon>Bacillati</taxon>
        <taxon>Bacillota</taxon>
        <taxon>Negativicutes</taxon>
        <taxon>Selenomonadales</taxon>
        <taxon>Selenomonadaceae</taxon>
        <taxon>Pectinatus</taxon>
    </lineage>
</organism>
<dbReference type="SFLD" id="SFLDG01118">
    <property type="entry name" value="activating_enzymes__group_2"/>
    <property type="match status" value="1"/>
</dbReference>
<keyword evidence="3" id="KW-0004">4Fe-4S</keyword>
<dbReference type="InterPro" id="IPR034457">
    <property type="entry name" value="Organic_radical-activating"/>
</dbReference>
<evidence type="ECO:0000313" key="10">
    <source>
        <dbReference type="EMBL" id="MBB5335546.1"/>
    </source>
</evidence>
<name>A0A840UEK7_9FIRM</name>
<dbReference type="Pfam" id="PF04055">
    <property type="entry name" value="Radical_SAM"/>
    <property type="match status" value="1"/>
</dbReference>
<dbReference type="SUPFAM" id="SSF54862">
    <property type="entry name" value="4Fe-4S ferredoxins"/>
    <property type="match status" value="1"/>
</dbReference>
<dbReference type="SUPFAM" id="SSF102114">
    <property type="entry name" value="Radical SAM enzymes"/>
    <property type="match status" value="1"/>
</dbReference>
<dbReference type="EC" id="1.97.1.4" evidence="10"/>